<protein>
    <submittedName>
        <fullName evidence="2">HEPN domain-containing protein</fullName>
    </submittedName>
</protein>
<dbReference type="SMART" id="SM00748">
    <property type="entry name" value="HEPN"/>
    <property type="match status" value="1"/>
</dbReference>
<dbReference type="Gene3D" id="1.20.120.330">
    <property type="entry name" value="Nucleotidyltransferases domain 2"/>
    <property type="match status" value="1"/>
</dbReference>
<reference evidence="2" key="1">
    <citation type="journal article" date="2020" name="mSystems">
        <title>Genome- and Community-Level Interaction Insights into Carbon Utilization and Element Cycling Functions of Hydrothermarchaeota in Hydrothermal Sediment.</title>
        <authorList>
            <person name="Zhou Z."/>
            <person name="Liu Y."/>
            <person name="Xu W."/>
            <person name="Pan J."/>
            <person name="Luo Z.H."/>
            <person name="Li M."/>
        </authorList>
    </citation>
    <scope>NUCLEOTIDE SEQUENCE [LARGE SCALE GENOMIC DNA]</scope>
    <source>
        <strain evidence="2">SpSt-1056</strain>
    </source>
</reference>
<gene>
    <name evidence="2" type="ORF">ENM11_08830</name>
</gene>
<comment type="caution">
    <text evidence="2">The sequence shown here is derived from an EMBL/GenBank/DDBJ whole genome shotgun (WGS) entry which is preliminary data.</text>
</comment>
<dbReference type="EMBL" id="DRWN01000071">
    <property type="protein sequence ID" value="HHK69228.1"/>
    <property type="molecule type" value="Genomic_DNA"/>
</dbReference>
<dbReference type="SUPFAM" id="SSF81593">
    <property type="entry name" value="Nucleotidyltransferase substrate binding subunit/domain"/>
    <property type="match status" value="1"/>
</dbReference>
<organism evidence="2">
    <name type="scientific">Caldiarchaeum subterraneum</name>
    <dbReference type="NCBI Taxonomy" id="311458"/>
    <lineage>
        <taxon>Archaea</taxon>
        <taxon>Nitrososphaerota</taxon>
        <taxon>Candidatus Caldarchaeales</taxon>
        <taxon>Candidatus Caldarchaeaceae</taxon>
        <taxon>Candidatus Caldarchaeum</taxon>
    </lineage>
</organism>
<dbReference type="PROSITE" id="PS50910">
    <property type="entry name" value="HEPN"/>
    <property type="match status" value="1"/>
</dbReference>
<evidence type="ECO:0000313" key="2">
    <source>
        <dbReference type="EMBL" id="HHK69228.1"/>
    </source>
</evidence>
<dbReference type="Pfam" id="PF05168">
    <property type="entry name" value="HEPN"/>
    <property type="match status" value="1"/>
</dbReference>
<dbReference type="InterPro" id="IPR007842">
    <property type="entry name" value="HEPN_dom"/>
</dbReference>
<proteinExistence type="predicted"/>
<name>A0A7C5QEA9_CALS0</name>
<dbReference type="AlphaFoldDB" id="A0A7C5QEA9"/>
<evidence type="ECO:0000259" key="1">
    <source>
        <dbReference type="PROSITE" id="PS50910"/>
    </source>
</evidence>
<accession>A0A7C5QEA9</accession>
<sequence length="121" mass="14084">MKRARRFTEYAEADLKNGRYDSCAFFAQQAVEMLLRGVLLKRTGARPYTHSLSEMVNIISQALQRETPIQVIRCAVRLEKHYLASRYPDAAVSEYSKWDAEEAVECMREVFKYVRELGEDL</sequence>
<feature type="domain" description="HEPN" evidence="1">
    <location>
        <begin position="1"/>
        <end position="110"/>
    </location>
</feature>